<dbReference type="Proteomes" id="UP001060215">
    <property type="component" value="Chromosome 1"/>
</dbReference>
<evidence type="ECO:0000313" key="2">
    <source>
        <dbReference type="Proteomes" id="UP001060215"/>
    </source>
</evidence>
<gene>
    <name evidence="1" type="ORF">LOK49_LG01G01406</name>
</gene>
<protein>
    <submittedName>
        <fullName evidence="1">Subtilisin-like protease SBT4.3</fullName>
    </submittedName>
</protein>
<name>A0ACC0IWA9_9ERIC</name>
<keyword evidence="2" id="KW-1185">Reference proteome</keyword>
<proteinExistence type="predicted"/>
<dbReference type="EMBL" id="CM045758">
    <property type="protein sequence ID" value="KAI8029569.1"/>
    <property type="molecule type" value="Genomic_DNA"/>
</dbReference>
<accession>A0ACC0IWA9</accession>
<sequence>MGFAQSHPIGSGYSEGDVIIRMLDTANPKWPESKSFSDVGFGPPPAKWNGTSTSSVHDSMTSGIMPILSTISNHQGTHGSHTASTVTGHEVQNASYYGLAEGVARGGVPNARIAMYKVCWSSGCTATDILAAFDDATADGVNIISISVGSLFPTPYHKETISIRSFHAMRSVILTSCSAGNNRPYRREISNYFPWALTVAASTIDRRFVTKVALENGQTFLAASLNNFNLDGTTFPLVYSGDAGNVTFGVGPDVARPLLTWNSKHHQSQMRNCLCSMMDQQLYGLGQWALLCLLQIMRQVDYYIISGTSMSHATGAAANVKAAHPTWSPAAIKSVLMTRATIMDPSKNDHAEFAYRSGHINPLKAVDPGLVFDATEADYVDFLCNTTLVRLVSGDSSTCPSNKPGKAWDLNYASYALSLLDREKIKASYPRTVTNVGSPNSTYYSEVSMPPPFTIIVEPTILTFSEVGEKKSFTVKVNGAPLVQVPIVLGSIERTDGNHTVRSPIVVFNNIPSIFAAVGDYPQRKNSHSWHGVTIYHQNGILQGN</sequence>
<evidence type="ECO:0000313" key="1">
    <source>
        <dbReference type="EMBL" id="KAI8029569.1"/>
    </source>
</evidence>
<organism evidence="1 2">
    <name type="scientific">Camellia lanceoleosa</name>
    <dbReference type="NCBI Taxonomy" id="1840588"/>
    <lineage>
        <taxon>Eukaryota</taxon>
        <taxon>Viridiplantae</taxon>
        <taxon>Streptophyta</taxon>
        <taxon>Embryophyta</taxon>
        <taxon>Tracheophyta</taxon>
        <taxon>Spermatophyta</taxon>
        <taxon>Magnoliopsida</taxon>
        <taxon>eudicotyledons</taxon>
        <taxon>Gunneridae</taxon>
        <taxon>Pentapetalae</taxon>
        <taxon>asterids</taxon>
        <taxon>Ericales</taxon>
        <taxon>Theaceae</taxon>
        <taxon>Camellia</taxon>
    </lineage>
</organism>
<comment type="caution">
    <text evidence="1">The sequence shown here is derived from an EMBL/GenBank/DDBJ whole genome shotgun (WGS) entry which is preliminary data.</text>
</comment>
<reference evidence="1 2" key="1">
    <citation type="journal article" date="2022" name="Plant J.">
        <title>Chromosome-level genome of Camellia lanceoleosa provides a valuable resource for understanding genome evolution and self-incompatibility.</title>
        <authorList>
            <person name="Gong W."/>
            <person name="Xiao S."/>
            <person name="Wang L."/>
            <person name="Liao Z."/>
            <person name="Chang Y."/>
            <person name="Mo W."/>
            <person name="Hu G."/>
            <person name="Li W."/>
            <person name="Zhao G."/>
            <person name="Zhu H."/>
            <person name="Hu X."/>
            <person name="Ji K."/>
            <person name="Xiang X."/>
            <person name="Song Q."/>
            <person name="Yuan D."/>
            <person name="Jin S."/>
            <person name="Zhang L."/>
        </authorList>
    </citation>
    <scope>NUCLEOTIDE SEQUENCE [LARGE SCALE GENOMIC DNA]</scope>
    <source>
        <strain evidence="1">SQ_2022a</strain>
    </source>
</reference>